<protein>
    <submittedName>
        <fullName evidence="2">Uncharacterized protein</fullName>
    </submittedName>
</protein>
<reference evidence="2" key="1">
    <citation type="submission" date="2020-02" db="EMBL/GenBank/DDBJ databases">
        <authorList>
            <person name="Scholz U."/>
            <person name="Mascher M."/>
            <person name="Fiebig A."/>
        </authorList>
    </citation>
    <scope>NUCLEOTIDE SEQUENCE</scope>
</reference>
<dbReference type="OrthoDB" id="1935530at2759"/>
<feature type="compositionally biased region" description="Polar residues" evidence="1">
    <location>
        <begin position="38"/>
        <end position="51"/>
    </location>
</feature>
<feature type="compositionally biased region" description="Basic residues" evidence="1">
    <location>
        <begin position="1"/>
        <end position="10"/>
    </location>
</feature>
<feature type="region of interest" description="Disordered" evidence="1">
    <location>
        <begin position="1"/>
        <end position="127"/>
    </location>
</feature>
<dbReference type="Proteomes" id="UP000663760">
    <property type="component" value="Chromosome 9"/>
</dbReference>
<sequence length="751" mass="85400">MPRKRARKTRSVSQRQQHPAAEDLQNPTKMLEPDEPQHQSPPRSPSTSQCLDQHPAEPHQEPEEVAEGPPPEMQTELEEQPPQDGEDEESGAALSSPLLPAAARETRPANPFTRKNQGKKAKPLSDKQRAAIQERLDLLEKNLRPMPFTPAKAIDFGRHERLFRALGLWDFAHVDLTGPVRTDLLTQLIANYDHPARRSWVNGERIAVSRPCLARALGLQWKKDKAGTSENKDADHEFLSGEESIAVVMDFMSNWVLLHEEDACILPGEVMAATQLVKEGQAQKVEWSALIWTMVEKELAEAPVSGFCYYASHLQCLMRHQKPGIFEGEEQDAMEAPLAEEEDTNDDAVMNPGPVHDSPPVDTLTQGTNLCLALGGDEGFLKDENGECQATDEDQWLPGTKSIEGEHCLQRCNLNDVQSVGCEDMNRQEVGMGDEEHYVDDISTKFSNLERMTSTDLLQAMDTVNAPYTMPLQPMEPSSIELLVSRPDPLKSAELDSCMAGPSLFKTMSKREIDEIDDEDEGNDISHFPHHGNHPKKMRTDGPWDPMSLTIDKCMDEAQSWMEKAKILFSQREHEVTSAQMQIQYMNSLLQQKDHHIQLLEKTRLEDQQRRQMEICRFEHELGVMARIVQGYRKALMETRHAFSEYRKQFPQGDEQLYKDDDEGEGDVITTEELERKRLLKEEARSHAVQMVDSFNSTWLEKFYGYQDRVDQLEKRLLDLARESHLIRQRLAEGDETVEKSQVVSTSPTRI</sequence>
<dbReference type="PANTHER" id="PTHR35120:SF2">
    <property type="entry name" value="AMINOTRANSFERASE-LIKE PLANT MOBILE DOMAIN-CONTAINING PROTEIN"/>
    <property type="match status" value="1"/>
</dbReference>
<feature type="compositionally biased region" description="Acidic residues" evidence="1">
    <location>
        <begin position="75"/>
        <end position="90"/>
    </location>
</feature>
<gene>
    <name evidence="2" type="ORF">SI8410_09013243</name>
</gene>
<dbReference type="PANTHER" id="PTHR35120">
    <property type="entry name" value="HISTONE ACETYLTRANSFERASE KAT6B-LIKE"/>
    <property type="match status" value="1"/>
</dbReference>
<organism evidence="2 3">
    <name type="scientific">Spirodela intermedia</name>
    <name type="common">Intermediate duckweed</name>
    <dbReference type="NCBI Taxonomy" id="51605"/>
    <lineage>
        <taxon>Eukaryota</taxon>
        <taxon>Viridiplantae</taxon>
        <taxon>Streptophyta</taxon>
        <taxon>Embryophyta</taxon>
        <taxon>Tracheophyta</taxon>
        <taxon>Spermatophyta</taxon>
        <taxon>Magnoliopsida</taxon>
        <taxon>Liliopsida</taxon>
        <taxon>Araceae</taxon>
        <taxon>Lemnoideae</taxon>
        <taxon>Spirodela</taxon>
    </lineage>
</organism>
<evidence type="ECO:0000313" key="3">
    <source>
        <dbReference type="Proteomes" id="UP000663760"/>
    </source>
</evidence>
<feature type="compositionally biased region" description="Low complexity" evidence="1">
    <location>
        <begin position="92"/>
        <end position="103"/>
    </location>
</feature>
<name>A0A7I8KZY5_SPIIN</name>
<feature type="region of interest" description="Disordered" evidence="1">
    <location>
        <begin position="519"/>
        <end position="543"/>
    </location>
</feature>
<keyword evidence="3" id="KW-1185">Reference proteome</keyword>
<feature type="compositionally biased region" description="Basic residues" evidence="1">
    <location>
        <begin position="528"/>
        <end position="537"/>
    </location>
</feature>
<accession>A0A7I8KZY5</accession>
<dbReference type="EMBL" id="LR746272">
    <property type="protein sequence ID" value="CAA7402565.1"/>
    <property type="molecule type" value="Genomic_DNA"/>
</dbReference>
<evidence type="ECO:0000313" key="2">
    <source>
        <dbReference type="EMBL" id="CAA7402565.1"/>
    </source>
</evidence>
<evidence type="ECO:0000256" key="1">
    <source>
        <dbReference type="SAM" id="MobiDB-lite"/>
    </source>
</evidence>
<dbReference type="AlphaFoldDB" id="A0A7I8KZY5"/>
<proteinExistence type="predicted"/>